<feature type="compositionally biased region" description="Polar residues" evidence="10">
    <location>
        <begin position="219"/>
        <end position="237"/>
    </location>
</feature>
<evidence type="ECO:0000313" key="11">
    <source>
        <dbReference type="EMBL" id="KJK68430.1"/>
    </source>
</evidence>
<dbReference type="CDD" id="cd22999">
    <property type="entry name" value="SAP_SLX4"/>
    <property type="match status" value="1"/>
</dbReference>
<evidence type="ECO:0000256" key="4">
    <source>
        <dbReference type="ARBA" id="ARBA00022763"/>
    </source>
</evidence>
<evidence type="ECO:0000256" key="6">
    <source>
        <dbReference type="ARBA" id="ARBA00023204"/>
    </source>
</evidence>
<comment type="caution">
    <text evidence="11">The sequence shown here is derived from an EMBL/GenBank/DDBJ whole genome shotgun (WGS) entry which is preliminary data.</text>
</comment>
<dbReference type="OrthoDB" id="5349119at2759"/>
<keyword evidence="5 9" id="KW-0233">DNA recombination</keyword>
<reference evidence="11 12" key="1">
    <citation type="submission" date="2015-02" db="EMBL/GenBank/DDBJ databases">
        <title>Draft genome sequence of Aspergillus parasiticus SU-1.</title>
        <authorList>
            <person name="Yu J."/>
            <person name="Fedorova N."/>
            <person name="Yin Y."/>
            <person name="Losada L."/>
            <person name="Zafar N."/>
            <person name="Taujale R."/>
            <person name="Ehrlich K.C."/>
            <person name="Bhatnagar D."/>
            <person name="Cleveland T.E."/>
            <person name="Bennett J.W."/>
            <person name="Nierman W.C."/>
        </authorList>
    </citation>
    <scope>NUCLEOTIDE SEQUENCE [LARGE SCALE GENOMIC DNA]</scope>
    <source>
        <strain evidence="12">ATCC 56775 / NRRL 5862 / SRRC 143 / SU-1</strain>
    </source>
</reference>
<protein>
    <recommendedName>
        <fullName evidence="8 9">Structure-specific endonuclease subunit SLX4</fullName>
    </recommendedName>
</protein>
<dbReference type="GO" id="GO:0033557">
    <property type="term" value="C:Slx1-Slx4 complex"/>
    <property type="evidence" value="ECO:0007669"/>
    <property type="project" value="UniProtKB-UniRule"/>
</dbReference>
<feature type="compositionally biased region" description="Basic and acidic residues" evidence="10">
    <location>
        <begin position="253"/>
        <end position="272"/>
    </location>
</feature>
<dbReference type="GO" id="GO:0006281">
    <property type="term" value="P:DNA repair"/>
    <property type="evidence" value="ECO:0007669"/>
    <property type="project" value="UniProtKB-UniRule"/>
</dbReference>
<comment type="subunit">
    <text evidence="9">Forms a heterodimer with SLX1.</text>
</comment>
<feature type="compositionally biased region" description="Acidic residues" evidence="10">
    <location>
        <begin position="681"/>
        <end position="690"/>
    </location>
</feature>
<feature type="compositionally biased region" description="Polar residues" evidence="10">
    <location>
        <begin position="313"/>
        <end position="326"/>
    </location>
</feature>
<dbReference type="EMBL" id="JZEE01000039">
    <property type="protein sequence ID" value="KJK68430.1"/>
    <property type="molecule type" value="Genomic_DNA"/>
</dbReference>
<dbReference type="GO" id="GO:0006310">
    <property type="term" value="P:DNA recombination"/>
    <property type="evidence" value="ECO:0007669"/>
    <property type="project" value="UniProtKB-UniRule"/>
</dbReference>
<keyword evidence="4 9" id="KW-0227">DNA damage</keyword>
<gene>
    <name evidence="9" type="primary">SLX4</name>
    <name evidence="11" type="ORF">P875_00076037</name>
</gene>
<sequence>MSAAADVIVLSSSPDRIPNGPPVLPAHDPAKLFDLSPPSASPSPVRSPSELFQLPTCSRFFELETPSRNKENKTPKEPPVRKANTTSKSKSASSEDKPKRRGRKPASESQTVLSGSGLADLAQESAPKKTAGARKRRVGSEGKRGKATNKTITGRVAKSGNVQAKPPQEKIMDVSTPNALSPTKPASGIVNLENDGLQLETAMKRRIDWTPTKDTTARTVESSQQEVAEANPQSFGSLLSEYGFNDVSSAQSDVRDFGDDGPTKRRRIELVDSRLFGSSKSASHDIDDMNLTEDSQQKQPEPKQKPKKQTKKFTTLTARVTASYLNDSHRGSDSSSKETTTSQENAATSRTKGSKSKGKATSKHKEPEFIVLSPEAAAKSLETQELIFGTCSQLEREDSPTSLKELQAAISESERYAVAEPSPLSSTLCATPTSRFTTARGLWSVAARDLEGSLIRQTEVVDLVDTPESAKMTNSTNDSRNEKALDNTATVTLREPFDLPQSEPPRLKAIPAANKDPSPAPGMPTMKASDKLKGTTSQHSKPQPKMPNYSGFTDARLSRQVASYGFKPVKNRNTMIELLQKCWESKHGKGTTFENQAGSQTTSTEPTPDLTSSEPKTSQKQPRKITTSRKTTAKSKANPDSNPPPKTKSRQTPSSSDTIKAPSTQSKPTQPPPTKSFINVEEIEDSEEETLLSPFRVQNRYTPQPPETRQALPVSKTLYSPSRLKPCTTKSTTNNSATIDQKQPDLADQIFKAMHAQPAGTPSRPSWHEKILMYDPIILEDFATWLNTEGLGLVGEDREVGAAFLRKWCESRGICCCYR</sequence>
<keyword evidence="6 9" id="KW-0234">DNA repair</keyword>
<feature type="compositionally biased region" description="Basic residues" evidence="10">
    <location>
        <begin position="621"/>
        <end position="633"/>
    </location>
</feature>
<dbReference type="HAMAP" id="MF_03110">
    <property type="entry name" value="Endonuc_su_Slx4"/>
    <property type="match status" value="1"/>
</dbReference>
<evidence type="ECO:0000256" key="2">
    <source>
        <dbReference type="ARBA" id="ARBA00006661"/>
    </source>
</evidence>
<comment type="PTM">
    <text evidence="9">Phosphorylated in response to DNA damage.</text>
</comment>
<dbReference type="AlphaFoldDB" id="A0A0F0IL71"/>
<feature type="region of interest" description="Disordered" evidence="10">
    <location>
        <begin position="496"/>
        <end position="551"/>
    </location>
</feature>
<comment type="subcellular location">
    <subcellularLocation>
        <location evidence="1 9">Nucleus</location>
    </subcellularLocation>
</comment>
<organism evidence="11 12">
    <name type="scientific">Aspergillus parasiticus (strain ATCC 56775 / NRRL 5862 / SRRC 143 / SU-1)</name>
    <dbReference type="NCBI Taxonomy" id="1403190"/>
    <lineage>
        <taxon>Eukaryota</taxon>
        <taxon>Fungi</taxon>
        <taxon>Dikarya</taxon>
        <taxon>Ascomycota</taxon>
        <taxon>Pezizomycotina</taxon>
        <taxon>Eurotiomycetes</taxon>
        <taxon>Eurotiomycetidae</taxon>
        <taxon>Eurotiales</taxon>
        <taxon>Aspergillaceae</taxon>
        <taxon>Aspergillus</taxon>
        <taxon>Aspergillus subgen. Circumdati</taxon>
    </lineage>
</organism>
<evidence type="ECO:0000256" key="1">
    <source>
        <dbReference type="ARBA" id="ARBA00004123"/>
    </source>
</evidence>
<keyword evidence="11" id="KW-0540">Nuclease</keyword>
<evidence type="ECO:0000256" key="10">
    <source>
        <dbReference type="SAM" id="MobiDB-lite"/>
    </source>
</evidence>
<evidence type="ECO:0000256" key="7">
    <source>
        <dbReference type="ARBA" id="ARBA00023242"/>
    </source>
</evidence>
<dbReference type="STRING" id="1403190.A0A0F0IL71"/>
<evidence type="ECO:0000256" key="5">
    <source>
        <dbReference type="ARBA" id="ARBA00023172"/>
    </source>
</evidence>
<keyword evidence="11" id="KW-0378">Hydrolase</keyword>
<dbReference type="InterPro" id="IPR027784">
    <property type="entry name" value="Slx4_ascomycetes"/>
</dbReference>
<dbReference type="GO" id="GO:0006260">
    <property type="term" value="P:DNA replication"/>
    <property type="evidence" value="ECO:0007669"/>
    <property type="project" value="InterPro"/>
</dbReference>
<evidence type="ECO:0000256" key="3">
    <source>
        <dbReference type="ARBA" id="ARBA00022553"/>
    </source>
</evidence>
<evidence type="ECO:0000313" key="12">
    <source>
        <dbReference type="Proteomes" id="UP000033540"/>
    </source>
</evidence>
<feature type="compositionally biased region" description="Basic and acidic residues" evidence="10">
    <location>
        <begin position="327"/>
        <end position="336"/>
    </location>
</feature>
<feature type="region of interest" description="Disordered" evidence="10">
    <location>
        <begin position="1"/>
        <end position="190"/>
    </location>
</feature>
<evidence type="ECO:0000256" key="9">
    <source>
        <dbReference type="HAMAP-Rule" id="MF_03110"/>
    </source>
</evidence>
<accession>A0A0F0IL71</accession>
<feature type="region of interest" description="Disordered" evidence="10">
    <location>
        <begin position="590"/>
        <end position="710"/>
    </location>
</feature>
<feature type="compositionally biased region" description="Basic and acidic residues" evidence="10">
    <location>
        <begin position="61"/>
        <end position="80"/>
    </location>
</feature>
<dbReference type="InterPro" id="IPR018574">
    <property type="entry name" value="Structure-sp_endonuc_su_Slx4"/>
</dbReference>
<keyword evidence="11" id="KW-0255">Endonuclease</keyword>
<keyword evidence="7 9" id="KW-0539">Nucleus</keyword>
<dbReference type="Proteomes" id="UP000033540">
    <property type="component" value="Unassembled WGS sequence"/>
</dbReference>
<keyword evidence="3 9" id="KW-0597">Phosphoprotein</keyword>
<dbReference type="Pfam" id="PF09494">
    <property type="entry name" value="Slx4"/>
    <property type="match status" value="1"/>
</dbReference>
<proteinExistence type="inferred from homology"/>
<feature type="compositionally biased region" description="Basic residues" evidence="10">
    <location>
        <begin position="352"/>
        <end position="362"/>
    </location>
</feature>
<comment type="similarity">
    <text evidence="2 9">Belongs to the SLX4 family.</text>
</comment>
<feature type="region of interest" description="Disordered" evidence="10">
    <location>
        <begin position="219"/>
        <end position="368"/>
    </location>
</feature>
<dbReference type="GO" id="GO:0017108">
    <property type="term" value="F:5'-flap endonuclease activity"/>
    <property type="evidence" value="ECO:0007669"/>
    <property type="project" value="InterPro"/>
</dbReference>
<feature type="compositionally biased region" description="Low complexity" evidence="10">
    <location>
        <begin position="82"/>
        <end position="92"/>
    </location>
</feature>
<feature type="compositionally biased region" description="Low complexity" evidence="10">
    <location>
        <begin position="36"/>
        <end position="49"/>
    </location>
</feature>
<comment type="function">
    <text evidence="9">Regulatory subunit of the SLX1-SLX4 structure-specific endonuclease that resolves DNA secondary structures generated during DNA repair and recombination. Has endonuclease activity towards branched DNA substrates, introducing single-strand cuts in duplex DNA close to junctions with ss-DNA.</text>
</comment>
<name>A0A0F0IL71_ASPPU</name>
<feature type="compositionally biased region" description="Polar residues" evidence="10">
    <location>
        <begin position="592"/>
        <end position="620"/>
    </location>
</feature>
<evidence type="ECO:0000256" key="8">
    <source>
        <dbReference type="ARBA" id="ARBA00029496"/>
    </source>
</evidence>